<dbReference type="GO" id="GO:0000290">
    <property type="term" value="P:deadenylation-dependent decapping of nuclear-transcribed mRNA"/>
    <property type="evidence" value="ECO:0007669"/>
    <property type="project" value="InterPro"/>
</dbReference>
<dbReference type="Gene3D" id="2.30.29.30">
    <property type="entry name" value="Pleckstrin-homology domain (PH domain)/Phosphotyrosine-binding domain (PTB)"/>
    <property type="match status" value="1"/>
</dbReference>
<feature type="compositionally biased region" description="Basic and acidic residues" evidence="6">
    <location>
        <begin position="270"/>
        <end position="281"/>
    </location>
</feature>
<comment type="similarity">
    <text evidence="2">Belongs to the DCP1 family.</text>
</comment>
<proteinExistence type="inferred from homology"/>
<evidence type="ECO:0000256" key="1">
    <source>
        <dbReference type="ARBA" id="ARBA00004496"/>
    </source>
</evidence>
<feature type="region of interest" description="Disordered" evidence="6">
    <location>
        <begin position="121"/>
        <end position="157"/>
    </location>
</feature>
<accession>A0A158Q9C1</accession>
<dbReference type="Proteomes" id="UP000274131">
    <property type="component" value="Unassembled WGS sequence"/>
</dbReference>
<evidence type="ECO:0000256" key="6">
    <source>
        <dbReference type="SAM" id="MobiDB-lite"/>
    </source>
</evidence>
<keyword evidence="9" id="KW-1185">Reference proteome</keyword>
<dbReference type="Gene3D" id="6.10.140.2030">
    <property type="match status" value="1"/>
</dbReference>
<comment type="subcellular location">
    <subcellularLocation>
        <location evidence="1">Cytoplasm</location>
    </subcellularLocation>
</comment>
<evidence type="ECO:0000313" key="10">
    <source>
        <dbReference type="WBParaSite" id="EVEC_0000161501-mRNA-1"/>
    </source>
</evidence>
<dbReference type="PANTHER" id="PTHR16290:SF0">
    <property type="entry name" value="DECAPPING PROTEIN 1, ISOFORM A"/>
    <property type="match status" value="1"/>
</dbReference>
<evidence type="ECO:0000256" key="3">
    <source>
        <dbReference type="ARBA" id="ARBA00022490"/>
    </source>
</evidence>
<keyword evidence="4" id="KW-0507">mRNA processing</keyword>
<dbReference type="AlphaFoldDB" id="A0A158Q9C1"/>
<dbReference type="InterPro" id="IPR031953">
    <property type="entry name" value="mRNA_decap_C"/>
</dbReference>
<dbReference type="OrthoDB" id="5865765at2759"/>
<dbReference type="InterPro" id="IPR011993">
    <property type="entry name" value="PH-like_dom_sf"/>
</dbReference>
<evidence type="ECO:0000256" key="5">
    <source>
        <dbReference type="ARBA" id="ARBA00023161"/>
    </source>
</evidence>
<gene>
    <name evidence="8" type="ORF">EVEC_LOCUS1323</name>
</gene>
<evidence type="ECO:0000256" key="4">
    <source>
        <dbReference type="ARBA" id="ARBA00022664"/>
    </source>
</evidence>
<dbReference type="EMBL" id="UXUI01007197">
    <property type="protein sequence ID" value="VDD86180.1"/>
    <property type="molecule type" value="Genomic_DNA"/>
</dbReference>
<protein>
    <submittedName>
        <fullName evidence="10">mRNA_decap_C domain-containing protein</fullName>
    </submittedName>
</protein>
<keyword evidence="5" id="KW-0866">Nonsense-mediated mRNA decay</keyword>
<evidence type="ECO:0000256" key="2">
    <source>
        <dbReference type="ARBA" id="ARBA00008778"/>
    </source>
</evidence>
<dbReference type="GO" id="GO:0006397">
    <property type="term" value="P:mRNA processing"/>
    <property type="evidence" value="ECO:0007669"/>
    <property type="project" value="UniProtKB-KW"/>
</dbReference>
<dbReference type="Pfam" id="PF16741">
    <property type="entry name" value="mRNA_decap_C"/>
    <property type="match status" value="1"/>
</dbReference>
<feature type="domain" description="mRNA-decapping enzyme C-terminal" evidence="7">
    <location>
        <begin position="295"/>
        <end position="327"/>
    </location>
</feature>
<keyword evidence="3" id="KW-0963">Cytoplasm</keyword>
<dbReference type="WBParaSite" id="EVEC_0000161501-mRNA-1">
    <property type="protein sequence ID" value="EVEC_0000161501-mRNA-1"/>
    <property type="gene ID" value="EVEC_0000161501"/>
</dbReference>
<dbReference type="GO" id="GO:0008047">
    <property type="term" value="F:enzyme activator activity"/>
    <property type="evidence" value="ECO:0007669"/>
    <property type="project" value="InterPro"/>
</dbReference>
<organism evidence="10">
    <name type="scientific">Enterobius vermicularis</name>
    <name type="common">Human pinworm</name>
    <dbReference type="NCBI Taxonomy" id="51028"/>
    <lineage>
        <taxon>Eukaryota</taxon>
        <taxon>Metazoa</taxon>
        <taxon>Ecdysozoa</taxon>
        <taxon>Nematoda</taxon>
        <taxon>Chromadorea</taxon>
        <taxon>Rhabditida</taxon>
        <taxon>Spirurina</taxon>
        <taxon>Oxyuridomorpha</taxon>
        <taxon>Oxyuroidea</taxon>
        <taxon>Oxyuridae</taxon>
        <taxon>Enterobius</taxon>
    </lineage>
</organism>
<dbReference type="GO" id="GO:0000184">
    <property type="term" value="P:nuclear-transcribed mRNA catabolic process, nonsense-mediated decay"/>
    <property type="evidence" value="ECO:0007669"/>
    <property type="project" value="UniProtKB-KW"/>
</dbReference>
<evidence type="ECO:0000313" key="9">
    <source>
        <dbReference type="Proteomes" id="UP000274131"/>
    </source>
</evidence>
<reference evidence="8 9" key="2">
    <citation type="submission" date="2018-10" db="EMBL/GenBank/DDBJ databases">
        <authorList>
            <consortium name="Pathogen Informatics"/>
        </authorList>
    </citation>
    <scope>NUCLEOTIDE SEQUENCE [LARGE SCALE GENOMIC DNA]</scope>
</reference>
<evidence type="ECO:0000259" key="7">
    <source>
        <dbReference type="Pfam" id="PF16741"/>
    </source>
</evidence>
<reference evidence="10" key="1">
    <citation type="submission" date="2016-04" db="UniProtKB">
        <authorList>
            <consortium name="WormBaseParasite"/>
        </authorList>
    </citation>
    <scope>IDENTIFICATION</scope>
</reference>
<dbReference type="STRING" id="51028.A0A158Q9C1"/>
<feature type="region of interest" description="Disordered" evidence="6">
    <location>
        <begin position="263"/>
        <end position="292"/>
    </location>
</feature>
<sequence length="332" mass="36828">MLETENKWRRPCFLDEREAKRNLGVQPAPELAVVQKFAKDREGKDNFRWRLRTNSMETPTKKTIDALNLASVQRIDPCAVSVIDRVRFAEKEIFGIWICDTTDCERIYKLLQNLVAECAKSPPQIKPSSESPNLLDLLSHSPEGQDNERNHASTKAARKCGDDMPAMLHKLLCDERQLPRGNLPKGAVCADQIEKQLLYDQATKQKSVDFVKKLNTDPSIVSNFSTMSLGALSTTATRGSEAPFTGVPEEEFSSTAAGCSSTVEGLKGIDPPERDVTETEKGSTSQAKGNSAVGLDKEQLVQALEHLLRTDDEFVARLHLAYVDSLNLRLGI</sequence>
<name>A0A158Q9C1_ENTVE</name>
<dbReference type="GO" id="GO:0000932">
    <property type="term" value="C:P-body"/>
    <property type="evidence" value="ECO:0007669"/>
    <property type="project" value="TreeGrafter"/>
</dbReference>
<evidence type="ECO:0000313" key="8">
    <source>
        <dbReference type="EMBL" id="VDD86180.1"/>
    </source>
</evidence>
<dbReference type="GO" id="GO:0003729">
    <property type="term" value="F:mRNA binding"/>
    <property type="evidence" value="ECO:0007669"/>
    <property type="project" value="TreeGrafter"/>
</dbReference>
<dbReference type="PANTHER" id="PTHR16290">
    <property type="entry name" value="TRANSCRIPTION FACTOR SMIF DECAPPING ENZYME DCP1"/>
    <property type="match status" value="1"/>
</dbReference>
<dbReference type="GO" id="GO:0031087">
    <property type="term" value="P:deadenylation-independent decapping of nuclear-transcribed mRNA"/>
    <property type="evidence" value="ECO:0007669"/>
    <property type="project" value="TreeGrafter"/>
</dbReference>
<dbReference type="InterPro" id="IPR010334">
    <property type="entry name" value="Dcp1"/>
</dbReference>